<organism evidence="2 3">
    <name type="scientific">Halteria grandinella</name>
    <dbReference type="NCBI Taxonomy" id="5974"/>
    <lineage>
        <taxon>Eukaryota</taxon>
        <taxon>Sar</taxon>
        <taxon>Alveolata</taxon>
        <taxon>Ciliophora</taxon>
        <taxon>Intramacronucleata</taxon>
        <taxon>Spirotrichea</taxon>
        <taxon>Stichotrichia</taxon>
        <taxon>Sporadotrichida</taxon>
        <taxon>Halteriidae</taxon>
        <taxon>Halteria</taxon>
    </lineage>
</organism>
<evidence type="ECO:0000313" key="3">
    <source>
        <dbReference type="Proteomes" id="UP000785679"/>
    </source>
</evidence>
<gene>
    <name evidence="2" type="ORF">FGO68_gene15705</name>
</gene>
<evidence type="ECO:0000313" key="2">
    <source>
        <dbReference type="EMBL" id="TNV83805.1"/>
    </source>
</evidence>
<name>A0A8J8P0K9_HALGN</name>
<dbReference type="Proteomes" id="UP000785679">
    <property type="component" value="Unassembled WGS sequence"/>
</dbReference>
<sequence>MNRVNSVEYLGRKNDQWLEDPKSIRERIIFRLLMSAQAAKKRLANFAPLLPQDLFVRKQRRHSLILSRRETAVKESGQLFNLVRIFKENLPLTNMITPSIRRSAAYSNQGQASDKSSVQMSFHERFNFIMKHQHAYYREVKAFKKRISRELGLKTHKIMHSGPLSGGGNESLRYEQSSSESYTESESESKTDKGSVARTQDQLDTDLGQADAESEKIRVRRTEGFFLERYCCKQRPILSHNHPIIEPKPTQQRPQSSNSNNIRRRLQFLSNQPQQIVNNKTQIQKKIYIKVTNLKLDDKEIEKESPIIDIRCPQTARNGTSLNFDLPKKRKFPNQLVTQEPSEGSKLGYSNNDRSTIIDTELRKRMELSLKSRRQSILIKQQTHSTQQVQFQPPPTFKQLFPEYIPFIERYARNPIIDSEPSTQCKSSSMSITDCLTVRRAIPLKK</sequence>
<evidence type="ECO:0000256" key="1">
    <source>
        <dbReference type="SAM" id="MobiDB-lite"/>
    </source>
</evidence>
<feature type="compositionally biased region" description="Low complexity" evidence="1">
    <location>
        <begin position="175"/>
        <end position="184"/>
    </location>
</feature>
<reference evidence="2" key="1">
    <citation type="submission" date="2019-06" db="EMBL/GenBank/DDBJ databases">
        <authorList>
            <person name="Zheng W."/>
        </authorList>
    </citation>
    <scope>NUCLEOTIDE SEQUENCE</scope>
    <source>
        <strain evidence="2">QDHG01</strain>
    </source>
</reference>
<accession>A0A8J8P0K9</accession>
<feature type="region of interest" description="Disordered" evidence="1">
    <location>
        <begin position="158"/>
        <end position="214"/>
    </location>
</feature>
<comment type="caution">
    <text evidence="2">The sequence shown here is derived from an EMBL/GenBank/DDBJ whole genome shotgun (WGS) entry which is preliminary data.</text>
</comment>
<dbReference type="EMBL" id="RRYP01003428">
    <property type="protein sequence ID" value="TNV83805.1"/>
    <property type="molecule type" value="Genomic_DNA"/>
</dbReference>
<keyword evidence="3" id="KW-1185">Reference proteome</keyword>
<proteinExistence type="predicted"/>
<protein>
    <submittedName>
        <fullName evidence="2">Uncharacterized protein</fullName>
    </submittedName>
</protein>
<dbReference type="AlphaFoldDB" id="A0A8J8P0K9"/>